<comment type="similarity">
    <text evidence="2 6">Belongs to the pecanex family.</text>
</comment>
<feature type="domain" description="Pecanex C-terminal" evidence="7">
    <location>
        <begin position="863"/>
        <end position="1012"/>
    </location>
</feature>
<sequence>MGNPLVSSYKGGFVAARLFSTATGGVPWPPDSLRGCRRLSFWLLESILFWWPFFTGGVLLDNLVRHYVLDFLCACGILSGITFLFVIISWLLFNYRRRHAVAPETDKVLSRDILLSKPTPFNYALLYAVVAAVLHFAVQYLNFWLTHREVNSIWSLQMIVRYLLWFADCIAMHSLAIQSPIETATFQIPQNAHQDSWHQPLMRPFYLTCSVGIAVFLREVPVESMNHFLVPITDAFISSLPLLWLLGVLAPLDALKLWLGEWVTSTVFGGSPTASELSLYTKLLASLVLTVICFYVRNAIAVISFLGGFALSIHFGNLRKPYPALQHCVTLIVCLAVSIKENSVSKEAELAIVSILAVVLILSEVLSCAQKVTVFGGLIRNPLWSNFKARRMTSCGSLIHLVVQGALVHTVSPPMMCWILTSGDFYVGNAVRRLLVTISLIKAHREVIQFTRNSILVCIITVMLRVLNEDLMGFPLCALFALVSVTLRTLIGFLERVYTIMIILFSSVFIPKQRLQHNWLLFGLNIIFLPWVIFVAGVTAFLQSPVLALFSLPIFIPGFPRPRRFWAFRENHHQKRRERSRLPEGSATVLSDVVFYAQFIPRLMTQLEKSVSRGLLGSLNAGSCFLARHQNRLVFLRIIESGYLFRCVEAKGLELQETSCHTLEAGKVDEIIEDCFLKEGTGCLNPHATNTFRPRARTHVVTYSSARNVLTGVIDQPAFFEALLNNFSRVLLWVLLHHQAAKMSENNNIQTEDVSASTDMLSEHSRYRPRKSWWTIISKERSPFRRYPSRLFIDSWMSIVAVHVRRTFPGIVMATAEEPSLCVDYRQVCDFCFRAVFPDESLTPALVNQAFNGDFFVDLPTDLHALVQRAVQFTTKLAIDTVIISEAETERELARILETYDNRWFIGVEGSPQWNTCVNNEVPYMFSIAHDSSSDVYTSHLLSLILDEPVYVGTLSGSTVDSIWTTLSLELLYMTNDDDERYSIQAHPWLLRNLTIQSADPPLGYPLYIDQIRYLTTLN</sequence>
<evidence type="ECO:0000256" key="5">
    <source>
        <dbReference type="ARBA" id="ARBA00023136"/>
    </source>
</evidence>
<keyword evidence="8" id="KW-1185">Reference proteome</keyword>
<comment type="subcellular location">
    <subcellularLocation>
        <location evidence="1 6">Membrane</location>
        <topology evidence="1 6">Multi-pass membrane protein</topology>
    </subcellularLocation>
</comment>
<evidence type="ECO:0000256" key="1">
    <source>
        <dbReference type="ARBA" id="ARBA00004141"/>
    </source>
</evidence>
<evidence type="ECO:0000256" key="4">
    <source>
        <dbReference type="ARBA" id="ARBA00022989"/>
    </source>
</evidence>
<dbReference type="PANTHER" id="PTHR12372">
    <property type="entry name" value="PECANEX"/>
    <property type="match status" value="1"/>
</dbReference>
<comment type="caution">
    <text evidence="6">Lacks conserved residue(s) required for the propagation of feature annotation.</text>
</comment>
<proteinExistence type="inferred from homology"/>
<accession>A0AAJ7SH76</accession>
<keyword evidence="5 6" id="KW-0472">Membrane</keyword>
<feature type="transmembrane region" description="Helical" evidence="6">
    <location>
        <begin position="515"/>
        <end position="534"/>
    </location>
</feature>
<keyword evidence="3 6" id="KW-0812">Transmembrane</keyword>
<name>A0AAJ7SH76_9ACAR</name>
<dbReference type="GeneID" id="114828476"/>
<dbReference type="KEGG" id="goe:114828476"/>
<evidence type="ECO:0000259" key="7">
    <source>
        <dbReference type="Pfam" id="PF05041"/>
    </source>
</evidence>
<evidence type="ECO:0000313" key="8">
    <source>
        <dbReference type="Proteomes" id="UP000694867"/>
    </source>
</evidence>
<feature type="transmembrane region" description="Helical" evidence="6">
    <location>
        <begin position="39"/>
        <end position="60"/>
    </location>
</feature>
<gene>
    <name evidence="9" type="primary">LOC114828476</name>
</gene>
<feature type="transmembrane region" description="Helical" evidence="6">
    <location>
        <begin position="67"/>
        <end position="93"/>
    </location>
</feature>
<organism evidence="8 9">
    <name type="scientific">Galendromus occidentalis</name>
    <name type="common">western predatory mite</name>
    <dbReference type="NCBI Taxonomy" id="34638"/>
    <lineage>
        <taxon>Eukaryota</taxon>
        <taxon>Metazoa</taxon>
        <taxon>Ecdysozoa</taxon>
        <taxon>Arthropoda</taxon>
        <taxon>Chelicerata</taxon>
        <taxon>Arachnida</taxon>
        <taxon>Acari</taxon>
        <taxon>Parasitiformes</taxon>
        <taxon>Mesostigmata</taxon>
        <taxon>Gamasina</taxon>
        <taxon>Phytoseioidea</taxon>
        <taxon>Phytoseiidae</taxon>
        <taxon>Typhlodrominae</taxon>
        <taxon>Galendromus</taxon>
    </lineage>
</organism>
<reference evidence="9" key="1">
    <citation type="submission" date="2025-08" db="UniProtKB">
        <authorList>
            <consortium name="RefSeq"/>
        </authorList>
    </citation>
    <scope>IDENTIFICATION</scope>
</reference>
<evidence type="ECO:0000313" key="9">
    <source>
        <dbReference type="RefSeq" id="XP_028968599.1"/>
    </source>
</evidence>
<feature type="transmembrane region" description="Helical" evidence="6">
    <location>
        <begin position="229"/>
        <end position="252"/>
    </location>
</feature>
<evidence type="ECO:0000256" key="6">
    <source>
        <dbReference type="RuleBase" id="RU367089"/>
    </source>
</evidence>
<dbReference type="AlphaFoldDB" id="A0AAJ7SH76"/>
<dbReference type="InterPro" id="IPR007735">
    <property type="entry name" value="Pecanex_C"/>
</dbReference>
<evidence type="ECO:0000256" key="3">
    <source>
        <dbReference type="ARBA" id="ARBA00022692"/>
    </source>
</evidence>
<dbReference type="GO" id="GO:0016020">
    <property type="term" value="C:membrane"/>
    <property type="evidence" value="ECO:0007669"/>
    <property type="project" value="UniProtKB-SubCell"/>
</dbReference>
<dbReference type="RefSeq" id="XP_028968599.1">
    <property type="nucleotide sequence ID" value="XM_029112766.1"/>
</dbReference>
<evidence type="ECO:0000256" key="2">
    <source>
        <dbReference type="ARBA" id="ARBA00010170"/>
    </source>
</evidence>
<protein>
    <recommendedName>
        <fullName evidence="6">Pecanex-like protein</fullName>
    </recommendedName>
</protein>
<feature type="transmembrane region" description="Helical" evidence="6">
    <location>
        <begin position="283"/>
        <end position="310"/>
    </location>
</feature>
<dbReference type="PANTHER" id="PTHR12372:SF6">
    <property type="entry name" value="PECANEX-LIKE PROTEIN 4"/>
    <property type="match status" value="1"/>
</dbReference>
<dbReference type="Pfam" id="PF05041">
    <property type="entry name" value="Pecanex_C"/>
    <property type="match status" value="1"/>
</dbReference>
<dbReference type="Proteomes" id="UP000694867">
    <property type="component" value="Unplaced"/>
</dbReference>
<feature type="transmembrane region" description="Helical" evidence="6">
    <location>
        <begin position="473"/>
        <end position="494"/>
    </location>
</feature>
<feature type="transmembrane region" description="Helical" evidence="6">
    <location>
        <begin position="121"/>
        <end position="141"/>
    </location>
</feature>
<keyword evidence="4 6" id="KW-1133">Transmembrane helix</keyword>
<dbReference type="InterPro" id="IPR039797">
    <property type="entry name" value="Pecanex"/>
</dbReference>